<dbReference type="Gene3D" id="3.40.50.9200">
    <property type="entry name" value="Hypothetical protein MTH538"/>
    <property type="match status" value="1"/>
</dbReference>
<name>A0A934TYX2_9FIRM</name>
<dbReference type="Pfam" id="PF08937">
    <property type="entry name" value="ThsB_TIR"/>
    <property type="match status" value="1"/>
</dbReference>
<dbReference type="SUPFAM" id="SSF52206">
    <property type="entry name" value="Hypothetical protein MTH538"/>
    <property type="match status" value="1"/>
</dbReference>
<reference evidence="2" key="1">
    <citation type="submission" date="2021-01" db="EMBL/GenBank/DDBJ databases">
        <title>Genome public.</title>
        <authorList>
            <person name="Liu C."/>
            <person name="Sun Q."/>
        </authorList>
    </citation>
    <scope>NUCLEOTIDE SEQUENCE</scope>
    <source>
        <strain evidence="2">M6</strain>
    </source>
</reference>
<dbReference type="InterPro" id="IPR036490">
    <property type="entry name" value="ThsB_TIR-like_sf"/>
</dbReference>
<sequence>MKRQVFFSFHYDNDAWRVSQVRNMGVVESQKLFSDNSWETVRRKSDPAIKSWIDNEMKWRSCVVVLIGAETANRKWVQYEIEHAWKEGKGIVGIYIDSLEDSTGKQSKRGKNPFDYFCIDTTFNYITKNSIPADSNEVRLSSIIKTFDSSYVSSKYVYEDIKNNIEKLIEEAIKIRNKYPK</sequence>
<evidence type="ECO:0000259" key="1">
    <source>
        <dbReference type="Pfam" id="PF08937"/>
    </source>
</evidence>
<dbReference type="AlphaFoldDB" id="A0A934TYX2"/>
<evidence type="ECO:0000313" key="3">
    <source>
        <dbReference type="Proteomes" id="UP000633365"/>
    </source>
</evidence>
<accession>A0A934TYX2</accession>
<keyword evidence="3" id="KW-1185">Reference proteome</keyword>
<dbReference type="Proteomes" id="UP000633365">
    <property type="component" value="Unassembled WGS sequence"/>
</dbReference>
<gene>
    <name evidence="2" type="ORF">JKK62_04485</name>
</gene>
<proteinExistence type="predicted"/>
<feature type="domain" description="Thoeris protein ThsB TIR-like" evidence="1">
    <location>
        <begin position="6"/>
        <end position="100"/>
    </location>
</feature>
<dbReference type="EMBL" id="JAEQMG010000044">
    <property type="protein sequence ID" value="MBK6087915.1"/>
    <property type="molecule type" value="Genomic_DNA"/>
</dbReference>
<organism evidence="2 3">
    <name type="scientific">Ruminococcus difficilis</name>
    <dbReference type="NCBI Taxonomy" id="2763069"/>
    <lineage>
        <taxon>Bacteria</taxon>
        <taxon>Bacillati</taxon>
        <taxon>Bacillota</taxon>
        <taxon>Clostridia</taxon>
        <taxon>Eubacteriales</taxon>
        <taxon>Oscillospiraceae</taxon>
        <taxon>Ruminococcus</taxon>
    </lineage>
</organism>
<dbReference type="InterPro" id="IPR015032">
    <property type="entry name" value="ThsB__TIR-like_domain"/>
</dbReference>
<evidence type="ECO:0000313" key="2">
    <source>
        <dbReference type="EMBL" id="MBK6087915.1"/>
    </source>
</evidence>
<protein>
    <submittedName>
        <fullName evidence="2">TIR domain-containing protein</fullName>
    </submittedName>
</protein>
<comment type="caution">
    <text evidence="2">The sequence shown here is derived from an EMBL/GenBank/DDBJ whole genome shotgun (WGS) entry which is preliminary data.</text>
</comment>